<keyword evidence="6" id="KW-0812">Transmembrane</keyword>
<gene>
    <name evidence="8" type="ORF">FC18_GL000343</name>
</gene>
<keyword evidence="6" id="KW-0472">Membrane</keyword>
<dbReference type="InterPro" id="IPR051201">
    <property type="entry name" value="Chloro_Bact_Ser_Proteases"/>
</dbReference>
<name>A0A0R1ZI38_9LACO</name>
<feature type="transmembrane region" description="Helical" evidence="6">
    <location>
        <begin position="30"/>
        <end position="52"/>
    </location>
</feature>
<dbReference type="RefSeq" id="WP_056976251.1">
    <property type="nucleotide sequence ID" value="NZ_AYYO01000055.1"/>
</dbReference>
<evidence type="ECO:0000256" key="6">
    <source>
        <dbReference type="SAM" id="Phobius"/>
    </source>
</evidence>
<evidence type="ECO:0000256" key="4">
    <source>
        <dbReference type="ARBA" id="ARBA00022825"/>
    </source>
</evidence>
<dbReference type="Pfam" id="PF13180">
    <property type="entry name" value="PDZ_2"/>
    <property type="match status" value="1"/>
</dbReference>
<feature type="domain" description="PDZ" evidence="7">
    <location>
        <begin position="333"/>
        <end position="421"/>
    </location>
</feature>
<proteinExistence type="inferred from homology"/>
<dbReference type="Gene3D" id="2.30.42.10">
    <property type="match status" value="1"/>
</dbReference>
<evidence type="ECO:0000256" key="5">
    <source>
        <dbReference type="SAM" id="MobiDB-lite"/>
    </source>
</evidence>
<dbReference type="InterPro" id="IPR036034">
    <property type="entry name" value="PDZ_sf"/>
</dbReference>
<dbReference type="SUPFAM" id="SSF50494">
    <property type="entry name" value="Trypsin-like serine proteases"/>
    <property type="match status" value="1"/>
</dbReference>
<dbReference type="PATRIC" id="fig|1291052.5.peg.354"/>
<evidence type="ECO:0000256" key="1">
    <source>
        <dbReference type="ARBA" id="ARBA00010541"/>
    </source>
</evidence>
<dbReference type="InterPro" id="IPR009003">
    <property type="entry name" value="Peptidase_S1_PA"/>
</dbReference>
<reference evidence="8 9" key="1">
    <citation type="journal article" date="2015" name="Genome Announc.">
        <title>Expanding the biotechnology potential of lactobacilli through comparative genomics of 213 strains and associated genera.</title>
        <authorList>
            <person name="Sun Z."/>
            <person name="Harris H.M."/>
            <person name="McCann A."/>
            <person name="Guo C."/>
            <person name="Argimon S."/>
            <person name="Zhang W."/>
            <person name="Yang X."/>
            <person name="Jeffery I.B."/>
            <person name="Cooney J.C."/>
            <person name="Kagawa T.F."/>
            <person name="Liu W."/>
            <person name="Song Y."/>
            <person name="Salvetti E."/>
            <person name="Wrobel A."/>
            <person name="Rasinkangas P."/>
            <person name="Parkhill J."/>
            <person name="Rea M.C."/>
            <person name="O'Sullivan O."/>
            <person name="Ritari J."/>
            <person name="Douillard F.P."/>
            <person name="Paul Ross R."/>
            <person name="Yang R."/>
            <person name="Briner A.E."/>
            <person name="Felis G.E."/>
            <person name="de Vos W.M."/>
            <person name="Barrangou R."/>
            <person name="Klaenhammer T.R."/>
            <person name="Caufield P.W."/>
            <person name="Cui Y."/>
            <person name="Zhang H."/>
            <person name="O'Toole P.W."/>
        </authorList>
    </citation>
    <scope>NUCLEOTIDE SEQUENCE [LARGE SCALE GENOMIC DNA]</scope>
    <source>
        <strain evidence="8 9">DSM 20505</strain>
    </source>
</reference>
<accession>A0A0R1ZI38</accession>
<dbReference type="PANTHER" id="PTHR43343:SF3">
    <property type="entry name" value="PROTEASE DO-LIKE 8, CHLOROPLASTIC"/>
    <property type="match status" value="1"/>
</dbReference>
<organism evidence="8 9">
    <name type="scientific">Lacticaseibacillus sharpeae JCM 1186 = DSM 20505</name>
    <dbReference type="NCBI Taxonomy" id="1291052"/>
    <lineage>
        <taxon>Bacteria</taxon>
        <taxon>Bacillati</taxon>
        <taxon>Bacillota</taxon>
        <taxon>Bacilli</taxon>
        <taxon>Lactobacillales</taxon>
        <taxon>Lactobacillaceae</taxon>
        <taxon>Lacticaseibacillus</taxon>
    </lineage>
</organism>
<evidence type="ECO:0000313" key="9">
    <source>
        <dbReference type="Proteomes" id="UP000051679"/>
    </source>
</evidence>
<dbReference type="PANTHER" id="PTHR43343">
    <property type="entry name" value="PEPTIDASE S12"/>
    <property type="match status" value="1"/>
</dbReference>
<dbReference type="PRINTS" id="PR00834">
    <property type="entry name" value="PROTEASES2C"/>
</dbReference>
<feature type="region of interest" description="Disordered" evidence="5">
    <location>
        <begin position="1"/>
        <end position="24"/>
    </location>
</feature>
<keyword evidence="4" id="KW-0720">Serine protease</keyword>
<comment type="caution">
    <text evidence="8">The sequence shown here is derived from an EMBL/GenBank/DDBJ whole genome shotgun (WGS) entry which is preliminary data.</text>
</comment>
<dbReference type="Gene3D" id="2.40.10.10">
    <property type="entry name" value="Trypsin-like serine proteases"/>
    <property type="match status" value="2"/>
</dbReference>
<dbReference type="Proteomes" id="UP000051679">
    <property type="component" value="Unassembled WGS sequence"/>
</dbReference>
<dbReference type="AlphaFoldDB" id="A0A0R1ZI38"/>
<dbReference type="InterPro" id="IPR043504">
    <property type="entry name" value="Peptidase_S1_PA_chymotrypsin"/>
</dbReference>
<dbReference type="Pfam" id="PF13365">
    <property type="entry name" value="Trypsin_2"/>
    <property type="match status" value="1"/>
</dbReference>
<sequence length="447" mass="45731">MDNEAHNFTEEPTGGNQQPPRKQGGFGKMLTVAVVAAVVGGGVGGGAAYYAISRNNTSNGLTTTNTNTSGTTKTSNVSVTQSDASQTAFKKVKNAVVSVINYQNQSSNSDDAWGDLFGTDSGNGSSSSNSSSSLTEYSEGSGVIYKKADGYAYVVTNNHVISGADKLEIILSDGIKLTATKVGADSVTDLAVLKIKSDKVTATASFGDSSKISAGQTVLAIGSPLGTDYATSVTQGIISAKSRTVDTTDETTGQTTGQATVIQTDAAINNGNSGGPLINLAGQIIGINSMKLSGSSSSSSDSATIEGMGFAIPSNEVVSIINQLVTNGKVVRPALGISALDLDQVSSDQQADTLKLPSSVTSGVVIASFTNKSIARAAGLKKYDVITAIDGTAIGNMADLHTELYKHSVGDTVKVTYYRGSSKKTVSIKLSQTTSQLQTSDSSDSSN</sequence>
<dbReference type="CDD" id="cd06781">
    <property type="entry name" value="cpPDZ_BsHtra-like"/>
    <property type="match status" value="1"/>
</dbReference>
<dbReference type="InterPro" id="IPR001940">
    <property type="entry name" value="Peptidase_S1C"/>
</dbReference>
<comment type="similarity">
    <text evidence="1">Belongs to the peptidase S1C family.</text>
</comment>
<dbReference type="SUPFAM" id="SSF50156">
    <property type="entry name" value="PDZ domain-like"/>
    <property type="match status" value="1"/>
</dbReference>
<keyword evidence="2 8" id="KW-0645">Protease</keyword>
<dbReference type="OrthoDB" id="9758917at2"/>
<feature type="region of interest" description="Disordered" evidence="5">
    <location>
        <begin position="56"/>
        <end position="77"/>
    </location>
</feature>
<keyword evidence="6" id="KW-1133">Transmembrane helix</keyword>
<evidence type="ECO:0000259" key="7">
    <source>
        <dbReference type="SMART" id="SM00228"/>
    </source>
</evidence>
<evidence type="ECO:0000313" key="8">
    <source>
        <dbReference type="EMBL" id="KRM54535.1"/>
    </source>
</evidence>
<dbReference type="STRING" id="1291052.FC18_GL000343"/>
<dbReference type="SMART" id="SM00228">
    <property type="entry name" value="PDZ"/>
    <property type="match status" value="1"/>
</dbReference>
<evidence type="ECO:0000256" key="2">
    <source>
        <dbReference type="ARBA" id="ARBA00022670"/>
    </source>
</evidence>
<dbReference type="InterPro" id="IPR001478">
    <property type="entry name" value="PDZ"/>
</dbReference>
<protein>
    <submittedName>
        <fullName evidence="8">Trypsin-like serine protease</fullName>
    </submittedName>
</protein>
<evidence type="ECO:0000256" key="3">
    <source>
        <dbReference type="ARBA" id="ARBA00022801"/>
    </source>
</evidence>
<dbReference type="EMBL" id="AYYO01000055">
    <property type="protein sequence ID" value="KRM54535.1"/>
    <property type="molecule type" value="Genomic_DNA"/>
</dbReference>
<keyword evidence="9" id="KW-1185">Reference proteome</keyword>
<dbReference type="GO" id="GO:0006508">
    <property type="term" value="P:proteolysis"/>
    <property type="evidence" value="ECO:0007669"/>
    <property type="project" value="UniProtKB-KW"/>
</dbReference>
<dbReference type="GO" id="GO:0004252">
    <property type="term" value="F:serine-type endopeptidase activity"/>
    <property type="evidence" value="ECO:0007669"/>
    <property type="project" value="InterPro"/>
</dbReference>
<keyword evidence="3" id="KW-0378">Hydrolase</keyword>